<evidence type="ECO:0000313" key="2">
    <source>
        <dbReference type="EMBL" id="KAJ8987401.1"/>
    </source>
</evidence>
<accession>A0AAN6ENC9</accession>
<sequence>MAAAWAPSGEVFDEHWQGGKPASTSIRDKLEDLAQSAQPTAFRPSFVFTGPDSIPLRVMQCLAFYCKGIMQAWLVLLWLEARYLGPDDTLPTRAQQEQSCNATR</sequence>
<gene>
    <name evidence="2" type="ORF">HRR80_008554</name>
</gene>
<comment type="caution">
    <text evidence="2">The sequence shown here is derived from an EMBL/GenBank/DDBJ whole genome shotgun (WGS) entry which is preliminary data.</text>
</comment>
<name>A0AAN6ENC9_EXODE</name>
<evidence type="ECO:0000313" key="3">
    <source>
        <dbReference type="Proteomes" id="UP001161757"/>
    </source>
</evidence>
<organism evidence="2 3">
    <name type="scientific">Exophiala dermatitidis</name>
    <name type="common">Black yeast-like fungus</name>
    <name type="synonym">Wangiella dermatitidis</name>
    <dbReference type="NCBI Taxonomy" id="5970"/>
    <lineage>
        <taxon>Eukaryota</taxon>
        <taxon>Fungi</taxon>
        <taxon>Dikarya</taxon>
        <taxon>Ascomycota</taxon>
        <taxon>Pezizomycotina</taxon>
        <taxon>Eurotiomycetes</taxon>
        <taxon>Chaetothyriomycetidae</taxon>
        <taxon>Chaetothyriales</taxon>
        <taxon>Herpotrichiellaceae</taxon>
        <taxon>Exophiala</taxon>
    </lineage>
</organism>
<proteinExistence type="predicted"/>
<evidence type="ECO:0000256" key="1">
    <source>
        <dbReference type="SAM" id="MobiDB-lite"/>
    </source>
</evidence>
<protein>
    <submittedName>
        <fullName evidence="2">Uncharacterized protein</fullName>
    </submittedName>
</protein>
<feature type="region of interest" description="Disordered" evidence="1">
    <location>
        <begin position="1"/>
        <end position="23"/>
    </location>
</feature>
<dbReference type="EMBL" id="JAJGCB010000025">
    <property type="protein sequence ID" value="KAJ8987401.1"/>
    <property type="molecule type" value="Genomic_DNA"/>
</dbReference>
<reference evidence="2" key="1">
    <citation type="submission" date="2023-01" db="EMBL/GenBank/DDBJ databases">
        <title>Exophiala dermititidis isolated from Cystic Fibrosis Patient.</title>
        <authorList>
            <person name="Kurbessoian T."/>
            <person name="Crocker A."/>
            <person name="Murante D."/>
            <person name="Hogan D.A."/>
            <person name="Stajich J.E."/>
        </authorList>
    </citation>
    <scope>NUCLEOTIDE SEQUENCE</scope>
    <source>
        <strain evidence="2">Ex8</strain>
    </source>
</reference>
<dbReference type="Proteomes" id="UP001161757">
    <property type="component" value="Unassembled WGS sequence"/>
</dbReference>
<dbReference type="AlphaFoldDB" id="A0AAN6ENC9"/>